<evidence type="ECO:0000313" key="1">
    <source>
        <dbReference type="EMBL" id="QUX27893.1"/>
    </source>
</evidence>
<reference evidence="2" key="1">
    <citation type="submission" date="2021-05" db="EMBL/GenBank/DDBJ databases">
        <title>Direct Submission.</title>
        <authorList>
            <person name="Li K."/>
            <person name="Gao J."/>
        </authorList>
    </citation>
    <scope>NUCLEOTIDE SEQUENCE [LARGE SCALE GENOMIC DNA]</scope>
    <source>
        <strain evidence="2">HDS12</strain>
    </source>
</reference>
<sequence>MSARTETIRHRPSITRTIGDLGEGESWVYQMRCTCDMPVFESHYRFKVEDRYRYHLEFEATVDPSERCRDKRHRVAGWDVCALCADQLPLF</sequence>
<dbReference type="EMBL" id="CP074132">
    <property type="protein sequence ID" value="QUX27893.1"/>
    <property type="molecule type" value="Genomic_DNA"/>
</dbReference>
<organism evidence="1 2">
    <name type="scientific">Nocardiopsis akebiae</name>
    <dbReference type="NCBI Taxonomy" id="2831968"/>
    <lineage>
        <taxon>Bacteria</taxon>
        <taxon>Bacillati</taxon>
        <taxon>Actinomycetota</taxon>
        <taxon>Actinomycetes</taxon>
        <taxon>Streptosporangiales</taxon>
        <taxon>Nocardiopsidaceae</taxon>
        <taxon>Nocardiopsis</taxon>
    </lineage>
</organism>
<protein>
    <submittedName>
        <fullName evidence="1">Uncharacterized protein</fullName>
    </submittedName>
</protein>
<proteinExistence type="predicted"/>
<dbReference type="RefSeq" id="WP_212640935.1">
    <property type="nucleotide sequence ID" value="NZ_CP074132.1"/>
</dbReference>
<accession>A0ABX8C5P7</accession>
<evidence type="ECO:0000313" key="2">
    <source>
        <dbReference type="Proteomes" id="UP000678016"/>
    </source>
</evidence>
<gene>
    <name evidence="1" type="ORF">KGD83_21820</name>
</gene>
<name>A0ABX8C5P7_9ACTN</name>
<keyword evidence="2" id="KW-1185">Reference proteome</keyword>
<dbReference type="Proteomes" id="UP000678016">
    <property type="component" value="Chromosome"/>
</dbReference>